<dbReference type="EMBL" id="MU006098">
    <property type="protein sequence ID" value="KAF2837699.1"/>
    <property type="molecule type" value="Genomic_DNA"/>
</dbReference>
<sequence length="577" mass="64395">MDFAMYRQITPETTLYASYPDSAHSRTTSNSSCYSQDSSPNSVATRATTPPKSPLRYGATLLPKVRIQDQIKEPVSGPVRHRRTVSTTSTGFPANFNPYTQAQRPMATRRSTSPESSDYIISPVSASSPYDSLFHSALNSPVTFAAPQSQLSRPSMAHSRSTSASAIHQHRRSGSGSSIDESVIGRFGYPTYRNMPTYVTSATPAAPSVSYTSTRPVSYSQVQHMTQETHTIQTALPVQAPYPVQTETSLLEYLTAPNPSPSLVRRITSVNRALNLNFWWDIRNLRSWNDFNVSNMLAIPRFPELLNVKVPESFLPTPAKPTLMPETESALQDIYRDYHATKVNAALRMCQGESHIMMRAQKTLADARQKPDFVSSYQSDYERTIYGDGRGRVVGLVKAYDQWNTGMRREAANKQVYYLQGLAHLHRLMREHGCRYGFIMTEIELLCVRCGGPSTTESSSGIAPIFGYLELADPIQLSTHGLHAETGAVHLTAGLALWYLHMLAKENPLPGKGTWRMDVGGPAALTRQNCIDKDEWIPKPQLGEKREAKRIRGWVWPEEALSRKECGKNRRAKTSRA</sequence>
<comment type="caution">
    <text evidence="2">The sequence shown here is derived from an EMBL/GenBank/DDBJ whole genome shotgun (WGS) entry which is preliminary data.</text>
</comment>
<protein>
    <recommendedName>
        <fullName evidence="4">Sialidase</fullName>
    </recommendedName>
</protein>
<reference evidence="2" key="1">
    <citation type="journal article" date="2020" name="Stud. Mycol.">
        <title>101 Dothideomycetes genomes: a test case for predicting lifestyles and emergence of pathogens.</title>
        <authorList>
            <person name="Haridas S."/>
            <person name="Albert R."/>
            <person name="Binder M."/>
            <person name="Bloem J."/>
            <person name="Labutti K."/>
            <person name="Salamov A."/>
            <person name="Andreopoulos B."/>
            <person name="Baker S."/>
            <person name="Barry K."/>
            <person name="Bills G."/>
            <person name="Bluhm B."/>
            <person name="Cannon C."/>
            <person name="Castanera R."/>
            <person name="Culley D."/>
            <person name="Daum C."/>
            <person name="Ezra D."/>
            <person name="Gonzalez J."/>
            <person name="Henrissat B."/>
            <person name="Kuo A."/>
            <person name="Liang C."/>
            <person name="Lipzen A."/>
            <person name="Lutzoni F."/>
            <person name="Magnuson J."/>
            <person name="Mondo S."/>
            <person name="Nolan M."/>
            <person name="Ohm R."/>
            <person name="Pangilinan J."/>
            <person name="Park H.-J."/>
            <person name="Ramirez L."/>
            <person name="Alfaro M."/>
            <person name="Sun H."/>
            <person name="Tritt A."/>
            <person name="Yoshinaga Y."/>
            <person name="Zwiers L.-H."/>
            <person name="Turgeon B."/>
            <person name="Goodwin S."/>
            <person name="Spatafora J."/>
            <person name="Crous P."/>
            <person name="Grigoriev I."/>
        </authorList>
    </citation>
    <scope>NUCLEOTIDE SEQUENCE</scope>
    <source>
        <strain evidence="2">CBS 101060</strain>
    </source>
</reference>
<feature type="region of interest" description="Disordered" evidence="1">
    <location>
        <begin position="76"/>
        <end position="120"/>
    </location>
</feature>
<gene>
    <name evidence="2" type="ORF">M501DRAFT_985930</name>
</gene>
<dbReference type="Proteomes" id="UP000799429">
    <property type="component" value="Unassembled WGS sequence"/>
</dbReference>
<feature type="region of interest" description="Disordered" evidence="1">
    <location>
        <begin position="19"/>
        <end position="56"/>
    </location>
</feature>
<feature type="region of interest" description="Disordered" evidence="1">
    <location>
        <begin position="149"/>
        <end position="180"/>
    </location>
</feature>
<feature type="compositionally biased region" description="Polar residues" evidence="1">
    <location>
        <begin position="149"/>
        <end position="166"/>
    </location>
</feature>
<evidence type="ECO:0008006" key="4">
    <source>
        <dbReference type="Google" id="ProtNLM"/>
    </source>
</evidence>
<keyword evidence="3" id="KW-1185">Reference proteome</keyword>
<name>A0A9P4S7Y6_9PEZI</name>
<organism evidence="2 3">
    <name type="scientific">Patellaria atrata CBS 101060</name>
    <dbReference type="NCBI Taxonomy" id="1346257"/>
    <lineage>
        <taxon>Eukaryota</taxon>
        <taxon>Fungi</taxon>
        <taxon>Dikarya</taxon>
        <taxon>Ascomycota</taxon>
        <taxon>Pezizomycotina</taxon>
        <taxon>Dothideomycetes</taxon>
        <taxon>Dothideomycetes incertae sedis</taxon>
        <taxon>Patellariales</taxon>
        <taxon>Patellariaceae</taxon>
        <taxon>Patellaria</taxon>
    </lineage>
</organism>
<evidence type="ECO:0000313" key="3">
    <source>
        <dbReference type="Proteomes" id="UP000799429"/>
    </source>
</evidence>
<proteinExistence type="predicted"/>
<feature type="compositionally biased region" description="Polar residues" evidence="1">
    <location>
        <begin position="97"/>
        <end position="116"/>
    </location>
</feature>
<feature type="compositionally biased region" description="Polar residues" evidence="1">
    <location>
        <begin position="25"/>
        <end position="50"/>
    </location>
</feature>
<accession>A0A9P4S7Y6</accession>
<evidence type="ECO:0000256" key="1">
    <source>
        <dbReference type="SAM" id="MobiDB-lite"/>
    </source>
</evidence>
<dbReference type="AlphaFoldDB" id="A0A9P4S7Y6"/>
<dbReference type="OrthoDB" id="5300765at2759"/>
<evidence type="ECO:0000313" key="2">
    <source>
        <dbReference type="EMBL" id="KAF2837699.1"/>
    </source>
</evidence>